<keyword evidence="4" id="KW-0249">Electron transport</keyword>
<evidence type="ECO:0000256" key="8">
    <source>
        <dbReference type="ARBA" id="ARBA00039386"/>
    </source>
</evidence>
<sequence length="68" mass="7462">MYVCLCKAVTDKAIKQHVANGVRSMRELRACSGLGSQCGQCTCQASQILHNETLLHTQQDFDLAHEVA</sequence>
<comment type="similarity">
    <text evidence="9">Belongs to the Bfd family.</text>
</comment>
<dbReference type="EMBL" id="FNRM01000002">
    <property type="protein sequence ID" value="SEA30478.1"/>
    <property type="molecule type" value="Genomic_DNA"/>
</dbReference>
<feature type="domain" description="BFD-like [2Fe-2S]-binding" evidence="10">
    <location>
        <begin position="2"/>
        <end position="50"/>
    </location>
</feature>
<name>A0A1H4A3Y7_ALKAM</name>
<dbReference type="OrthoDB" id="9815350at2"/>
<evidence type="ECO:0000256" key="4">
    <source>
        <dbReference type="ARBA" id="ARBA00022982"/>
    </source>
</evidence>
<accession>A0A1H4A3Y7</accession>
<dbReference type="InterPro" id="IPR007419">
    <property type="entry name" value="BFD-like_2Fe2S-bd_dom"/>
</dbReference>
<dbReference type="PANTHER" id="PTHR37424">
    <property type="entry name" value="BACTERIOFERRITIN-ASSOCIATED FERREDOXIN"/>
    <property type="match status" value="1"/>
</dbReference>
<evidence type="ECO:0000256" key="3">
    <source>
        <dbReference type="ARBA" id="ARBA00022723"/>
    </source>
</evidence>
<keyword evidence="2" id="KW-0001">2Fe-2S</keyword>
<evidence type="ECO:0000256" key="1">
    <source>
        <dbReference type="ARBA" id="ARBA00022448"/>
    </source>
</evidence>
<organism evidence="11 12">
    <name type="scientific">Alkalimonas amylolytica</name>
    <dbReference type="NCBI Taxonomy" id="152573"/>
    <lineage>
        <taxon>Bacteria</taxon>
        <taxon>Pseudomonadati</taxon>
        <taxon>Pseudomonadota</taxon>
        <taxon>Gammaproteobacteria</taxon>
        <taxon>Alkalimonas</taxon>
    </lineage>
</organism>
<dbReference type="Proteomes" id="UP000198773">
    <property type="component" value="Unassembled WGS sequence"/>
</dbReference>
<dbReference type="InterPro" id="IPR052371">
    <property type="entry name" value="BFD-associated_ferredoxin"/>
</dbReference>
<dbReference type="RefSeq" id="WP_091340919.1">
    <property type="nucleotide sequence ID" value="NZ_FNRM01000002.1"/>
</dbReference>
<gene>
    <name evidence="11" type="ORF">SAMN04488051_102480</name>
</gene>
<evidence type="ECO:0000256" key="5">
    <source>
        <dbReference type="ARBA" id="ARBA00023004"/>
    </source>
</evidence>
<keyword evidence="12" id="KW-1185">Reference proteome</keyword>
<evidence type="ECO:0000313" key="12">
    <source>
        <dbReference type="Proteomes" id="UP000198773"/>
    </source>
</evidence>
<dbReference type="Gene3D" id="1.10.10.1100">
    <property type="entry name" value="BFD-like [2Fe-2S]-binding domain"/>
    <property type="match status" value="1"/>
</dbReference>
<dbReference type="PANTHER" id="PTHR37424:SF1">
    <property type="entry name" value="BACTERIOFERRITIN-ASSOCIATED FERREDOXIN"/>
    <property type="match status" value="1"/>
</dbReference>
<dbReference type="GO" id="GO:0051537">
    <property type="term" value="F:2 iron, 2 sulfur cluster binding"/>
    <property type="evidence" value="ECO:0007669"/>
    <property type="project" value="UniProtKB-KW"/>
</dbReference>
<dbReference type="AlphaFoldDB" id="A0A1H4A3Y7"/>
<evidence type="ECO:0000313" key="11">
    <source>
        <dbReference type="EMBL" id="SEA30478.1"/>
    </source>
</evidence>
<proteinExistence type="inferred from homology"/>
<keyword evidence="3" id="KW-0479">Metal-binding</keyword>
<evidence type="ECO:0000256" key="7">
    <source>
        <dbReference type="ARBA" id="ARBA00034078"/>
    </source>
</evidence>
<evidence type="ECO:0000256" key="9">
    <source>
        <dbReference type="ARBA" id="ARBA00046332"/>
    </source>
</evidence>
<evidence type="ECO:0000259" key="10">
    <source>
        <dbReference type="Pfam" id="PF04324"/>
    </source>
</evidence>
<keyword evidence="1" id="KW-0813">Transport</keyword>
<keyword evidence="6" id="KW-0411">Iron-sulfur</keyword>
<dbReference type="STRING" id="152573.SAMN04488051_102480"/>
<dbReference type="InterPro" id="IPR041854">
    <property type="entry name" value="BFD-like_2Fe2S-bd_dom_sf"/>
</dbReference>
<comment type="cofactor">
    <cofactor evidence="7">
        <name>[2Fe-2S] cluster</name>
        <dbReference type="ChEBI" id="CHEBI:190135"/>
    </cofactor>
</comment>
<dbReference type="CDD" id="cd19945">
    <property type="entry name" value="Fer2_BFD"/>
    <property type="match status" value="1"/>
</dbReference>
<protein>
    <recommendedName>
        <fullName evidence="8">Bacterioferritin-associated ferredoxin</fullName>
    </recommendedName>
</protein>
<evidence type="ECO:0000256" key="6">
    <source>
        <dbReference type="ARBA" id="ARBA00023014"/>
    </source>
</evidence>
<dbReference type="GO" id="GO:0046872">
    <property type="term" value="F:metal ion binding"/>
    <property type="evidence" value="ECO:0007669"/>
    <property type="project" value="UniProtKB-KW"/>
</dbReference>
<reference evidence="11 12" key="1">
    <citation type="submission" date="2016-10" db="EMBL/GenBank/DDBJ databases">
        <authorList>
            <person name="de Groot N.N."/>
        </authorList>
    </citation>
    <scope>NUCLEOTIDE SEQUENCE [LARGE SCALE GENOMIC DNA]</scope>
    <source>
        <strain evidence="11 12">CGMCC 1.3430</strain>
    </source>
</reference>
<keyword evidence="5" id="KW-0408">Iron</keyword>
<dbReference type="Pfam" id="PF04324">
    <property type="entry name" value="Fer2_BFD"/>
    <property type="match status" value="1"/>
</dbReference>
<evidence type="ECO:0000256" key="2">
    <source>
        <dbReference type="ARBA" id="ARBA00022714"/>
    </source>
</evidence>